<organism evidence="3 4">
    <name type="scientific">Helianthus annuus</name>
    <name type="common">Common sunflower</name>
    <dbReference type="NCBI Taxonomy" id="4232"/>
    <lineage>
        <taxon>Eukaryota</taxon>
        <taxon>Viridiplantae</taxon>
        <taxon>Streptophyta</taxon>
        <taxon>Embryophyta</taxon>
        <taxon>Tracheophyta</taxon>
        <taxon>Spermatophyta</taxon>
        <taxon>Magnoliopsida</taxon>
        <taxon>eudicotyledons</taxon>
        <taxon>Gunneridae</taxon>
        <taxon>Pentapetalae</taxon>
        <taxon>asterids</taxon>
        <taxon>campanulids</taxon>
        <taxon>Asterales</taxon>
        <taxon>Asteraceae</taxon>
        <taxon>Asteroideae</taxon>
        <taxon>Heliantheae alliance</taxon>
        <taxon>Heliantheae</taxon>
        <taxon>Helianthus</taxon>
    </lineage>
</organism>
<keyword evidence="4" id="KW-1185">Reference proteome</keyword>
<reference evidence="2 4" key="1">
    <citation type="journal article" date="2017" name="Nature">
        <title>The sunflower genome provides insights into oil metabolism, flowering and Asterid evolution.</title>
        <authorList>
            <person name="Badouin H."/>
            <person name="Gouzy J."/>
            <person name="Grassa C.J."/>
            <person name="Murat F."/>
            <person name="Staton S.E."/>
            <person name="Cottret L."/>
            <person name="Lelandais-Briere C."/>
            <person name="Owens G.L."/>
            <person name="Carrere S."/>
            <person name="Mayjonade B."/>
            <person name="Legrand L."/>
            <person name="Gill N."/>
            <person name="Kane N.C."/>
            <person name="Bowers J.E."/>
            <person name="Hubner S."/>
            <person name="Bellec A."/>
            <person name="Berard A."/>
            <person name="Berges H."/>
            <person name="Blanchet N."/>
            <person name="Boniface M.C."/>
            <person name="Brunel D."/>
            <person name="Catrice O."/>
            <person name="Chaidir N."/>
            <person name="Claudel C."/>
            <person name="Donnadieu C."/>
            <person name="Faraut T."/>
            <person name="Fievet G."/>
            <person name="Helmstetter N."/>
            <person name="King M."/>
            <person name="Knapp S.J."/>
            <person name="Lai Z."/>
            <person name="Le Paslier M.C."/>
            <person name="Lippi Y."/>
            <person name="Lorenzon L."/>
            <person name="Mandel J.R."/>
            <person name="Marage G."/>
            <person name="Marchand G."/>
            <person name="Marquand E."/>
            <person name="Bret-Mestries E."/>
            <person name="Morien E."/>
            <person name="Nambeesan S."/>
            <person name="Nguyen T."/>
            <person name="Pegot-Espagnet P."/>
            <person name="Pouilly N."/>
            <person name="Raftis F."/>
            <person name="Sallet E."/>
            <person name="Schiex T."/>
            <person name="Thomas J."/>
            <person name="Vandecasteele C."/>
            <person name="Vares D."/>
            <person name="Vear F."/>
            <person name="Vautrin S."/>
            <person name="Crespi M."/>
            <person name="Mangin B."/>
            <person name="Burke J.M."/>
            <person name="Salse J."/>
            <person name="Munos S."/>
            <person name="Vincourt P."/>
            <person name="Rieseberg L.H."/>
            <person name="Langlade N.B."/>
        </authorList>
    </citation>
    <scope>NUCLEOTIDE SEQUENCE [LARGE SCALE GENOMIC DNA]</scope>
    <source>
        <strain evidence="4">cv. SF193</strain>
        <tissue evidence="2">Leaves</tissue>
    </source>
</reference>
<evidence type="ECO:0000256" key="1">
    <source>
        <dbReference type="ARBA" id="ARBA00023016"/>
    </source>
</evidence>
<reference evidence="3" key="2">
    <citation type="submission" date="2017-02" db="EMBL/GenBank/DDBJ databases">
        <title>Sunflower complete genome.</title>
        <authorList>
            <person name="Langlade N."/>
            <person name="Munos S."/>
        </authorList>
    </citation>
    <scope>NUCLEOTIDE SEQUENCE [LARGE SCALE GENOMIC DNA]</scope>
    <source>
        <tissue evidence="3">Leaves</tissue>
    </source>
</reference>
<protein>
    <submittedName>
        <fullName evidence="2 3">HSP20-like chaperone</fullName>
    </submittedName>
</protein>
<dbReference type="EMBL" id="MNCJ02000323">
    <property type="protein sequence ID" value="KAF5795247.1"/>
    <property type="molecule type" value="Genomic_DNA"/>
</dbReference>
<dbReference type="SUPFAM" id="SSF49764">
    <property type="entry name" value="HSP20-like chaperones"/>
    <property type="match status" value="1"/>
</dbReference>
<dbReference type="InParanoid" id="A0A251U580"/>
<dbReference type="CDD" id="cd06464">
    <property type="entry name" value="ACD_sHsps-like"/>
    <property type="match status" value="1"/>
</dbReference>
<dbReference type="Gene3D" id="2.60.40.790">
    <property type="match status" value="1"/>
</dbReference>
<keyword evidence="1" id="KW-0346">Stress response</keyword>
<proteinExistence type="predicted"/>
<dbReference type="PANTHER" id="PTHR46991">
    <property type="entry name" value="23.5 KDA HEAT SHOCK PROTEIN, MITOCHONDRIAL"/>
    <property type="match status" value="1"/>
</dbReference>
<evidence type="ECO:0000313" key="3">
    <source>
        <dbReference type="EMBL" id="OTG18500.1"/>
    </source>
</evidence>
<dbReference type="Proteomes" id="UP000215914">
    <property type="component" value="Chromosome 8"/>
</dbReference>
<dbReference type="EMBL" id="CM007897">
    <property type="protein sequence ID" value="OTG18500.1"/>
    <property type="molecule type" value="Genomic_DNA"/>
</dbReference>
<evidence type="ECO:0000313" key="2">
    <source>
        <dbReference type="EMBL" id="KAF5795247.1"/>
    </source>
</evidence>
<gene>
    <name evidence="3" type="ORF">HannXRQ_Chr08g0223771</name>
    <name evidence="2" type="ORF">HanXRQr2_Chr08g0337401</name>
</gene>
<evidence type="ECO:0000313" key="4">
    <source>
        <dbReference type="Proteomes" id="UP000215914"/>
    </source>
</evidence>
<accession>A0A251U580</accession>
<dbReference type="AlphaFoldDB" id="A0A251U580"/>
<sequence>MLRLARLSSRYYAGGASNIRSYAAAAAAKEKSTLMSSISLFMDNGYMSLNMPAVEKRESDDGNTTCVVLNIPGLKREDFATATARVEDDYLLLQVRKYEPRLLFYNAFVVLPPDSSSTIISTEMQDGLLKVTLPKLKHYKPSILQRFYWILDQRLLASLPNVAMSCFARPFMVYKYCSRYSDSFTIYKKATAGSLHMRITPGIHNMDCDVPGGGVCVSLNMPDVKIEDVKSFFRHDTLFIQGKTKTAYYATGIRLLEGNSLGGIIKTEMQDGIYKATIGFVGYQLPLWRRLVIKLCHRLSSRFSSSCN</sequence>
<dbReference type="PANTHER" id="PTHR46991:SF11">
    <property type="entry name" value="SMALL HEAT SHOCK PROTEIN HSPF"/>
    <property type="match status" value="1"/>
</dbReference>
<dbReference type="InterPro" id="IPR044656">
    <property type="entry name" value="HSP14.7/HSP23.5/HSP23.6-like"/>
</dbReference>
<dbReference type="Gramene" id="mRNA:HanXRQr2_Chr08g0337401">
    <property type="protein sequence ID" value="mRNA:HanXRQr2_Chr08g0337401"/>
    <property type="gene ID" value="HanXRQr2_Chr08g0337401"/>
</dbReference>
<reference evidence="2" key="3">
    <citation type="submission" date="2020-06" db="EMBL/GenBank/DDBJ databases">
        <title>Helianthus annuus Genome sequencing and assembly Release 2.</title>
        <authorList>
            <person name="Gouzy J."/>
            <person name="Langlade N."/>
            <person name="Munos S."/>
        </authorList>
    </citation>
    <scope>NUCLEOTIDE SEQUENCE</scope>
    <source>
        <tissue evidence="2">Leaves</tissue>
    </source>
</reference>
<dbReference type="InterPro" id="IPR008978">
    <property type="entry name" value="HSP20-like_chaperone"/>
</dbReference>
<name>A0A251U580_HELAN</name>